<name>A0A6B8RWQ2_9BACL</name>
<organism evidence="23 24">
    <name type="scientific">Paenibacillus psychroresistens</name>
    <dbReference type="NCBI Taxonomy" id="1778678"/>
    <lineage>
        <taxon>Bacteria</taxon>
        <taxon>Bacillati</taxon>
        <taxon>Bacillota</taxon>
        <taxon>Bacilli</taxon>
        <taxon>Bacillales</taxon>
        <taxon>Paenibacillaceae</taxon>
        <taxon>Paenibacillus</taxon>
    </lineage>
</organism>
<dbReference type="Gene3D" id="1.10.287.90">
    <property type="match status" value="1"/>
</dbReference>
<evidence type="ECO:0000256" key="17">
    <source>
        <dbReference type="RuleBase" id="RU000456"/>
    </source>
</evidence>
<comment type="similarity">
    <text evidence="2 17">Belongs to the cytochrome c oxidase subunit 2 family.</text>
</comment>
<dbReference type="PRINTS" id="PR01166">
    <property type="entry name" value="CYCOXIDASEII"/>
</dbReference>
<evidence type="ECO:0000256" key="5">
    <source>
        <dbReference type="ARBA" id="ARBA00022660"/>
    </source>
</evidence>
<dbReference type="PANTHER" id="PTHR22888">
    <property type="entry name" value="CYTOCHROME C OXIDASE, SUBUNIT II"/>
    <property type="match status" value="1"/>
</dbReference>
<dbReference type="NCBIfam" id="TIGR02866">
    <property type="entry name" value="CoxB"/>
    <property type="match status" value="1"/>
</dbReference>
<keyword evidence="9 17" id="KW-0249">Electron transport</keyword>
<feature type="domain" description="Cytochrome c" evidence="22">
    <location>
        <begin position="248"/>
        <end position="347"/>
    </location>
</feature>
<dbReference type="KEGG" id="ppsc:EHS13_30230"/>
<dbReference type="SUPFAM" id="SSF49503">
    <property type="entry name" value="Cupredoxins"/>
    <property type="match status" value="1"/>
</dbReference>
<dbReference type="Gene3D" id="2.60.40.420">
    <property type="entry name" value="Cupredoxins - blue copper proteins"/>
    <property type="match status" value="1"/>
</dbReference>
<evidence type="ECO:0000313" key="24">
    <source>
        <dbReference type="Proteomes" id="UP000426246"/>
    </source>
</evidence>
<evidence type="ECO:0000256" key="12">
    <source>
        <dbReference type="ARBA" id="ARBA00023008"/>
    </source>
</evidence>
<dbReference type="GO" id="GO:0005507">
    <property type="term" value="F:copper ion binding"/>
    <property type="evidence" value="ECO:0007669"/>
    <property type="project" value="InterPro"/>
</dbReference>
<accession>A0A6B8RWQ2</accession>
<keyword evidence="5 17" id="KW-0679">Respiratory chain</keyword>
<dbReference type="Pfam" id="PF00034">
    <property type="entry name" value="Cytochrom_C"/>
    <property type="match status" value="1"/>
</dbReference>
<dbReference type="GO" id="GO:0005886">
    <property type="term" value="C:plasma membrane"/>
    <property type="evidence" value="ECO:0007669"/>
    <property type="project" value="UniProtKB-SubCell"/>
</dbReference>
<sequence>MNRFKFVKRILPLLGMLALLLTGCGDPNLSALHPRGPVAREQLDLVILSLGIMIFVLVIVFAIYFYVLIRFRKRKGDESIPEQVEGNHVLEIIWTVVPIILLLIIAVPTVQYTFKHATDYRKDKDAVHIQVVGHQFWWQFKYGDYEINTAQEILIPIKKHVSFEINSGDVNHSFWVPSLGGKIDSNPGDGSVNILYLEADEPGIYEGKCAELCGASHTLMDFKVKAVTQAEFDAWIQKMKAPLAAVPADALAGEAIFKENCLQCHAIESNGAGFGPNLNGFANRIEIAGILDRKTPEESDANLLKWIENPNDVKPGTLMPQVIDKATDQPLGKDKIAELIKYLNTLK</sequence>
<keyword evidence="24" id="KW-1185">Reference proteome</keyword>
<dbReference type="GO" id="GO:0016491">
    <property type="term" value="F:oxidoreductase activity"/>
    <property type="evidence" value="ECO:0007669"/>
    <property type="project" value="UniProtKB-KW"/>
</dbReference>
<evidence type="ECO:0000259" key="21">
    <source>
        <dbReference type="PROSITE" id="PS50999"/>
    </source>
</evidence>
<evidence type="ECO:0000256" key="2">
    <source>
        <dbReference type="ARBA" id="ARBA00007866"/>
    </source>
</evidence>
<feature type="transmembrane region" description="Helical" evidence="19">
    <location>
        <begin position="45"/>
        <end position="69"/>
    </location>
</feature>
<dbReference type="AlphaFoldDB" id="A0A6B8RWQ2"/>
<evidence type="ECO:0000256" key="10">
    <source>
        <dbReference type="ARBA" id="ARBA00022989"/>
    </source>
</evidence>
<dbReference type="RefSeq" id="WP_155705572.1">
    <property type="nucleotide sequence ID" value="NZ_CP034235.1"/>
</dbReference>
<keyword evidence="23" id="KW-0560">Oxidoreductase</keyword>
<dbReference type="EMBL" id="CP034235">
    <property type="protein sequence ID" value="QGR00313.1"/>
    <property type="molecule type" value="Genomic_DNA"/>
</dbReference>
<dbReference type="InterPro" id="IPR011759">
    <property type="entry name" value="Cyt_c_oxidase_su2_TM_dom"/>
</dbReference>
<evidence type="ECO:0000256" key="8">
    <source>
        <dbReference type="ARBA" id="ARBA00022967"/>
    </source>
</evidence>
<reference evidence="24" key="1">
    <citation type="submission" date="2018-11" db="EMBL/GenBank/DDBJ databases">
        <title>Complete genome sequence of Paenibacillus sp. ML311-T8.</title>
        <authorList>
            <person name="Nam Y.-D."/>
            <person name="Kang J."/>
            <person name="Chung W.-H."/>
            <person name="Park Y.S."/>
        </authorList>
    </citation>
    <scope>NUCLEOTIDE SEQUENCE [LARGE SCALE GENOMIC DNA]</scope>
    <source>
        <strain evidence="24">ML311-T8</strain>
    </source>
</reference>
<comment type="cofactor">
    <cofactor evidence="18">
        <name>Cu cation</name>
        <dbReference type="ChEBI" id="CHEBI:23378"/>
    </cofactor>
    <text evidence="18">Binds a copper A center.</text>
</comment>
<dbReference type="PANTHER" id="PTHR22888:SF10">
    <property type="entry name" value="CYTOCHROME C OXIDASE SUBUNIT 2"/>
    <property type="match status" value="1"/>
</dbReference>
<evidence type="ECO:0000256" key="9">
    <source>
        <dbReference type="ARBA" id="ARBA00022982"/>
    </source>
</evidence>
<proteinExistence type="inferred from homology"/>
<dbReference type="Pfam" id="PF00116">
    <property type="entry name" value="COX2"/>
    <property type="match status" value="1"/>
</dbReference>
<dbReference type="InterPro" id="IPR045187">
    <property type="entry name" value="CcO_II"/>
</dbReference>
<keyword evidence="11 16" id="KW-0408">Iron</keyword>
<dbReference type="InterPro" id="IPR001505">
    <property type="entry name" value="Copper_CuA"/>
</dbReference>
<keyword evidence="4 16" id="KW-0349">Heme</keyword>
<comment type="subcellular location">
    <subcellularLocation>
        <location evidence="17">Cell membrane</location>
        <topology evidence="17">Multi-pass membrane protein</topology>
    </subcellularLocation>
    <subcellularLocation>
        <location evidence="1">Membrane</location>
        <topology evidence="1">Multi-pass membrane protein</topology>
    </subcellularLocation>
</comment>
<dbReference type="OrthoDB" id="9781261at2"/>
<dbReference type="InterPro" id="IPR002429">
    <property type="entry name" value="CcO_II-like_C"/>
</dbReference>
<dbReference type="InterPro" id="IPR014222">
    <property type="entry name" value="Cyt_c_oxidase_su2"/>
</dbReference>
<keyword evidence="13 19" id="KW-0472">Membrane</keyword>
<dbReference type="EC" id="7.1.1.9" evidence="18"/>
<evidence type="ECO:0000256" key="6">
    <source>
        <dbReference type="ARBA" id="ARBA00022692"/>
    </source>
</evidence>
<keyword evidence="8" id="KW-1278">Translocase</keyword>
<keyword evidence="7 16" id="KW-0479">Metal-binding</keyword>
<feature type="domain" description="Cytochrome oxidase subunit II transmembrane region profile" evidence="21">
    <location>
        <begin position="23"/>
        <end position="120"/>
    </location>
</feature>
<evidence type="ECO:0000313" key="23">
    <source>
        <dbReference type="EMBL" id="QGR00313.1"/>
    </source>
</evidence>
<dbReference type="GO" id="GO:0020037">
    <property type="term" value="F:heme binding"/>
    <property type="evidence" value="ECO:0007669"/>
    <property type="project" value="InterPro"/>
</dbReference>
<evidence type="ECO:0000256" key="15">
    <source>
        <dbReference type="ARBA" id="ARBA00047816"/>
    </source>
</evidence>
<dbReference type="SUPFAM" id="SSF81464">
    <property type="entry name" value="Cytochrome c oxidase subunit II-like, transmembrane region"/>
    <property type="match status" value="1"/>
</dbReference>
<keyword evidence="3 17" id="KW-0813">Transport</keyword>
<dbReference type="InterPro" id="IPR009056">
    <property type="entry name" value="Cyt_c-like_dom"/>
</dbReference>
<dbReference type="SUPFAM" id="SSF46626">
    <property type="entry name" value="Cytochrome c"/>
    <property type="match status" value="1"/>
</dbReference>
<evidence type="ECO:0000256" key="7">
    <source>
        <dbReference type="ARBA" id="ARBA00022723"/>
    </source>
</evidence>
<comment type="function">
    <text evidence="14 18">Subunits I and II form the functional core of the enzyme complex. Electrons originating in cytochrome c are transferred via heme a and Cu(A) to the binuclear center formed by heme a3 and Cu(B).</text>
</comment>
<keyword evidence="10 19" id="KW-1133">Transmembrane helix</keyword>
<feature type="transmembrane region" description="Helical" evidence="19">
    <location>
        <begin position="89"/>
        <end position="114"/>
    </location>
</feature>
<evidence type="ECO:0000259" key="22">
    <source>
        <dbReference type="PROSITE" id="PS51007"/>
    </source>
</evidence>
<dbReference type="PROSITE" id="PS51257">
    <property type="entry name" value="PROKAR_LIPOPROTEIN"/>
    <property type="match status" value="1"/>
</dbReference>
<protein>
    <recommendedName>
        <fullName evidence="18">Cytochrome c oxidase subunit 2</fullName>
        <ecNumber evidence="18">7.1.1.9</ecNumber>
    </recommendedName>
</protein>
<evidence type="ECO:0000256" key="13">
    <source>
        <dbReference type="ARBA" id="ARBA00023136"/>
    </source>
</evidence>
<keyword evidence="12 18" id="KW-0186">Copper</keyword>
<comment type="catalytic activity">
    <reaction evidence="15 18">
        <text>4 Fe(II)-[cytochrome c] + O2 + 8 H(+)(in) = 4 Fe(III)-[cytochrome c] + 2 H2O + 4 H(+)(out)</text>
        <dbReference type="Rhea" id="RHEA:11436"/>
        <dbReference type="Rhea" id="RHEA-COMP:10350"/>
        <dbReference type="Rhea" id="RHEA-COMP:14399"/>
        <dbReference type="ChEBI" id="CHEBI:15377"/>
        <dbReference type="ChEBI" id="CHEBI:15378"/>
        <dbReference type="ChEBI" id="CHEBI:15379"/>
        <dbReference type="ChEBI" id="CHEBI:29033"/>
        <dbReference type="ChEBI" id="CHEBI:29034"/>
        <dbReference type="EC" id="7.1.1.9"/>
    </reaction>
</comment>
<feature type="domain" description="Cytochrome oxidase subunit II copper A binding" evidence="20">
    <location>
        <begin position="124"/>
        <end position="238"/>
    </location>
</feature>
<dbReference type="PROSITE" id="PS51007">
    <property type="entry name" value="CYTC"/>
    <property type="match status" value="1"/>
</dbReference>
<evidence type="ECO:0000256" key="1">
    <source>
        <dbReference type="ARBA" id="ARBA00004141"/>
    </source>
</evidence>
<dbReference type="Proteomes" id="UP000426246">
    <property type="component" value="Chromosome"/>
</dbReference>
<dbReference type="PROSITE" id="PS00078">
    <property type="entry name" value="COX2"/>
    <property type="match status" value="1"/>
</dbReference>
<keyword evidence="6 17" id="KW-0812">Transmembrane</keyword>
<dbReference type="InterPro" id="IPR036909">
    <property type="entry name" value="Cyt_c-like_dom_sf"/>
</dbReference>
<dbReference type="PROSITE" id="PS50857">
    <property type="entry name" value="COX2_CUA"/>
    <property type="match status" value="1"/>
</dbReference>
<evidence type="ECO:0000256" key="18">
    <source>
        <dbReference type="RuleBase" id="RU004024"/>
    </source>
</evidence>
<evidence type="ECO:0000259" key="20">
    <source>
        <dbReference type="PROSITE" id="PS50857"/>
    </source>
</evidence>
<dbReference type="PROSITE" id="PS50999">
    <property type="entry name" value="COX2_TM"/>
    <property type="match status" value="1"/>
</dbReference>
<dbReference type="InterPro" id="IPR036257">
    <property type="entry name" value="Cyt_c_oxidase_su2_TM_sf"/>
</dbReference>
<evidence type="ECO:0000256" key="14">
    <source>
        <dbReference type="ARBA" id="ARBA00024688"/>
    </source>
</evidence>
<dbReference type="Pfam" id="PF02790">
    <property type="entry name" value="COX2_TM"/>
    <property type="match status" value="1"/>
</dbReference>
<evidence type="ECO:0000256" key="4">
    <source>
        <dbReference type="ARBA" id="ARBA00022617"/>
    </source>
</evidence>
<evidence type="ECO:0000256" key="16">
    <source>
        <dbReference type="PROSITE-ProRule" id="PRU00433"/>
    </source>
</evidence>
<dbReference type="InterPro" id="IPR008972">
    <property type="entry name" value="Cupredoxin"/>
</dbReference>
<dbReference type="GO" id="GO:0004129">
    <property type="term" value="F:cytochrome-c oxidase activity"/>
    <property type="evidence" value="ECO:0007669"/>
    <property type="project" value="UniProtKB-EC"/>
</dbReference>
<gene>
    <name evidence="23" type="primary">coxB</name>
    <name evidence="23" type="ORF">EHS13_30230</name>
</gene>
<evidence type="ECO:0000256" key="11">
    <source>
        <dbReference type="ARBA" id="ARBA00023004"/>
    </source>
</evidence>
<evidence type="ECO:0000256" key="3">
    <source>
        <dbReference type="ARBA" id="ARBA00022448"/>
    </source>
</evidence>
<dbReference type="GO" id="GO:0042773">
    <property type="term" value="P:ATP synthesis coupled electron transport"/>
    <property type="evidence" value="ECO:0007669"/>
    <property type="project" value="TreeGrafter"/>
</dbReference>
<evidence type="ECO:0000256" key="19">
    <source>
        <dbReference type="SAM" id="Phobius"/>
    </source>
</evidence>